<dbReference type="GO" id="GO:0005929">
    <property type="term" value="C:cilium"/>
    <property type="evidence" value="ECO:0007669"/>
    <property type="project" value="UniProtKB-SubCell"/>
</dbReference>
<evidence type="ECO:0000256" key="4">
    <source>
        <dbReference type="ARBA" id="ARBA00023273"/>
    </source>
</evidence>
<dbReference type="SUPFAM" id="SSF47473">
    <property type="entry name" value="EF-hand"/>
    <property type="match status" value="1"/>
</dbReference>
<dbReference type="InParanoid" id="A9URQ6"/>
<dbReference type="InterPro" id="IPR001680">
    <property type="entry name" value="WD40_rpt"/>
</dbReference>
<protein>
    <recommendedName>
        <fullName evidence="5">Cilia- and flagella-associated protein 251</fullName>
    </recommendedName>
</protein>
<keyword evidence="7" id="KW-1185">Reference proteome</keyword>
<dbReference type="SMART" id="SM00320">
    <property type="entry name" value="WD40"/>
    <property type="match status" value="1"/>
</dbReference>
<dbReference type="OMA" id="CAIICHP"/>
<keyword evidence="4" id="KW-0966">Cell projection</keyword>
<dbReference type="InterPro" id="IPR050630">
    <property type="entry name" value="WD_repeat_EMAP"/>
</dbReference>
<dbReference type="InterPro" id="IPR011992">
    <property type="entry name" value="EF-hand-dom_pair"/>
</dbReference>
<dbReference type="EMBL" id="CH991544">
    <property type="protein sequence ID" value="EDQ91647.1"/>
    <property type="molecule type" value="Genomic_DNA"/>
</dbReference>
<evidence type="ECO:0000256" key="2">
    <source>
        <dbReference type="ARBA" id="ARBA00022574"/>
    </source>
</evidence>
<reference evidence="6 7" key="1">
    <citation type="journal article" date="2008" name="Nature">
        <title>The genome of the choanoflagellate Monosiga brevicollis and the origin of metazoans.</title>
        <authorList>
            <consortium name="JGI Sequencing"/>
            <person name="King N."/>
            <person name="Westbrook M.J."/>
            <person name="Young S.L."/>
            <person name="Kuo A."/>
            <person name="Abedin M."/>
            <person name="Chapman J."/>
            <person name="Fairclough S."/>
            <person name="Hellsten U."/>
            <person name="Isogai Y."/>
            <person name="Letunic I."/>
            <person name="Marr M."/>
            <person name="Pincus D."/>
            <person name="Putnam N."/>
            <person name="Rokas A."/>
            <person name="Wright K.J."/>
            <person name="Zuzow R."/>
            <person name="Dirks W."/>
            <person name="Good M."/>
            <person name="Goodstein D."/>
            <person name="Lemons D."/>
            <person name="Li W."/>
            <person name="Lyons J.B."/>
            <person name="Morris A."/>
            <person name="Nichols S."/>
            <person name="Richter D.J."/>
            <person name="Salamov A."/>
            <person name="Bork P."/>
            <person name="Lim W.A."/>
            <person name="Manning G."/>
            <person name="Miller W.T."/>
            <person name="McGinnis W."/>
            <person name="Shapiro H."/>
            <person name="Tjian R."/>
            <person name="Grigoriev I.V."/>
            <person name="Rokhsar D."/>
        </authorList>
    </citation>
    <scope>NUCLEOTIDE SEQUENCE [LARGE SCALE GENOMIC DNA]</scope>
    <source>
        <strain evidence="7">MX1 / ATCC 50154</strain>
    </source>
</reference>
<proteinExistence type="predicted"/>
<dbReference type="PANTHER" id="PTHR13720:SF13">
    <property type="entry name" value="CILIA- AND FLAGELLA-ASSOCIATED PROTEIN 251"/>
    <property type="match status" value="1"/>
</dbReference>
<name>A9URQ6_MONBE</name>
<evidence type="ECO:0000256" key="1">
    <source>
        <dbReference type="ARBA" id="ARBA00004138"/>
    </source>
</evidence>
<dbReference type="KEGG" id="mbr:MONBRDRAFT_14494"/>
<comment type="subcellular location">
    <subcellularLocation>
        <location evidence="1">Cell projection</location>
        <location evidence="1">Cilium</location>
    </subcellularLocation>
</comment>
<evidence type="ECO:0000313" key="6">
    <source>
        <dbReference type="EMBL" id="EDQ91647.1"/>
    </source>
</evidence>
<evidence type="ECO:0000313" key="7">
    <source>
        <dbReference type="Proteomes" id="UP000001357"/>
    </source>
</evidence>
<dbReference type="Proteomes" id="UP000001357">
    <property type="component" value="Unassembled WGS sequence"/>
</dbReference>
<dbReference type="eggNOG" id="ENOG502QQ05">
    <property type="taxonomic scope" value="Eukaryota"/>
</dbReference>
<dbReference type="Gene3D" id="2.130.10.10">
    <property type="entry name" value="YVTN repeat-like/Quinoprotein amine dehydrogenase"/>
    <property type="match status" value="1"/>
</dbReference>
<evidence type="ECO:0000256" key="5">
    <source>
        <dbReference type="ARBA" id="ARBA00040994"/>
    </source>
</evidence>
<dbReference type="InterPro" id="IPR015943">
    <property type="entry name" value="WD40/YVTN_repeat-like_dom_sf"/>
</dbReference>
<evidence type="ECO:0000256" key="3">
    <source>
        <dbReference type="ARBA" id="ARBA00022737"/>
    </source>
</evidence>
<dbReference type="RefSeq" id="XP_001742933.1">
    <property type="nucleotide sequence ID" value="XM_001742881.1"/>
</dbReference>
<dbReference type="Gene3D" id="1.10.238.10">
    <property type="entry name" value="EF-hand"/>
    <property type="match status" value="1"/>
</dbReference>
<keyword evidence="3" id="KW-0677">Repeat</keyword>
<dbReference type="AlphaFoldDB" id="A9URQ6"/>
<sequence>MLAEYDLENSNFDNQLVIATRTRLEDTADPVAILESTDSAGATYIVANSDYKLRTFNRSTRLCRRTVLGPLLDSPAQRILNVPVYADHLHHRLICFATNERVGMALMPLDGLQHRYTSLLAHASEVTGLCVSHDGKYLFTAGGRDCAVHMWQINADVLSAQVELQGTSMPAFFDMMEGGADGELMNELREYFYYVQLRRQGLSSMASREVSDRIPIEDVPDLLRAMGFFPTESQVQDILNELKFGPFAATKEFGTHADVEDVVRLYLNHRPALGLAPEDLRAAFADICKVEDEPSGSLATSELLRILQEQGDALTEDELARTLANLLGEASVAEALPERVDASVFADEILGLVA</sequence>
<keyword evidence="2" id="KW-0853">WD repeat</keyword>
<organism evidence="6 7">
    <name type="scientific">Monosiga brevicollis</name>
    <name type="common">Choanoflagellate</name>
    <dbReference type="NCBI Taxonomy" id="81824"/>
    <lineage>
        <taxon>Eukaryota</taxon>
        <taxon>Choanoflagellata</taxon>
        <taxon>Craspedida</taxon>
        <taxon>Salpingoecidae</taxon>
        <taxon>Monosiga</taxon>
    </lineage>
</organism>
<dbReference type="STRING" id="81824.A9URQ6"/>
<dbReference type="SUPFAM" id="SSF63829">
    <property type="entry name" value="Calcium-dependent phosphotriesterase"/>
    <property type="match status" value="1"/>
</dbReference>
<gene>
    <name evidence="6" type="ORF">MONBRDRAFT_14494</name>
</gene>
<accession>A9URQ6</accession>
<dbReference type="GeneID" id="5888591"/>
<dbReference type="PANTHER" id="PTHR13720">
    <property type="entry name" value="WD-40 REPEAT PROTEIN"/>
    <property type="match status" value="1"/>
</dbReference>